<dbReference type="EMBL" id="RAWM01000044">
    <property type="protein sequence ID" value="RKH68097.1"/>
    <property type="molecule type" value="Genomic_DNA"/>
</dbReference>
<dbReference type="Gene3D" id="1.10.490.110">
    <property type="entry name" value="Uncharacterized conserved protein DUF2267"/>
    <property type="match status" value="1"/>
</dbReference>
<evidence type="ECO:0000313" key="2">
    <source>
        <dbReference type="Proteomes" id="UP000282656"/>
    </source>
</evidence>
<comment type="caution">
    <text evidence="1">The sequence shown here is derived from an EMBL/GenBank/DDBJ whole genome shotgun (WGS) entry which is preliminary data.</text>
</comment>
<dbReference type="AlphaFoldDB" id="A0A3A8QHN8"/>
<dbReference type="InterPro" id="IPR038282">
    <property type="entry name" value="DUF2267_sf"/>
</dbReference>
<keyword evidence="2" id="KW-1185">Reference proteome</keyword>
<gene>
    <name evidence="1" type="ORF">D7X96_18245</name>
</gene>
<protein>
    <submittedName>
        <fullName evidence="1">DUF2267 domain-containing protein</fullName>
    </submittedName>
</protein>
<organism evidence="1 2">
    <name type="scientific">Corallococcus interemptor</name>
    <dbReference type="NCBI Taxonomy" id="2316720"/>
    <lineage>
        <taxon>Bacteria</taxon>
        <taxon>Pseudomonadati</taxon>
        <taxon>Myxococcota</taxon>
        <taxon>Myxococcia</taxon>
        <taxon>Myxococcales</taxon>
        <taxon>Cystobacterineae</taxon>
        <taxon>Myxococcaceae</taxon>
        <taxon>Corallococcus</taxon>
    </lineage>
</organism>
<dbReference type="InterPro" id="IPR018727">
    <property type="entry name" value="DUF2267"/>
</dbReference>
<evidence type="ECO:0000313" key="1">
    <source>
        <dbReference type="EMBL" id="RKH68097.1"/>
    </source>
</evidence>
<name>A0A3A8QHN8_9BACT</name>
<dbReference type="OrthoDB" id="5519489at2"/>
<accession>A0A3A8QHN8</accession>
<dbReference type="RefSeq" id="WP_120552762.1">
    <property type="nucleotide sequence ID" value="NZ_RAWM01000044.1"/>
</dbReference>
<dbReference type="Pfam" id="PF10025">
    <property type="entry name" value="DUF2267"/>
    <property type="match status" value="1"/>
</dbReference>
<proteinExistence type="predicted"/>
<sequence>MAQAHETETEKQERHARRHEAHLRATYAMFLHHLCELSALPPALAESAAVSVLSALERRLMPNGARNLESQLPRMLVEFLPPPEERPRRPHRFGREELVASVAEDLQMPVDQAELVVRAVLRAFQDQISEGEADKVASNLPADLQALWRLTQ</sequence>
<reference evidence="2" key="1">
    <citation type="submission" date="2018-09" db="EMBL/GenBank/DDBJ databases">
        <authorList>
            <person name="Livingstone P.G."/>
            <person name="Whitworth D.E."/>
        </authorList>
    </citation>
    <scope>NUCLEOTIDE SEQUENCE [LARGE SCALE GENOMIC DNA]</scope>
    <source>
        <strain evidence="2">AB047A</strain>
    </source>
</reference>
<dbReference type="Proteomes" id="UP000282656">
    <property type="component" value="Unassembled WGS sequence"/>
</dbReference>